<evidence type="ECO:0000313" key="1">
    <source>
        <dbReference type="EMBL" id="RCI69904.1"/>
    </source>
</evidence>
<feature type="non-terminal residue" evidence="1">
    <location>
        <position position="1"/>
    </location>
</feature>
<dbReference type="EMBL" id="QORE01002610">
    <property type="protein sequence ID" value="RCI69904.1"/>
    <property type="molecule type" value="Genomic_DNA"/>
</dbReference>
<evidence type="ECO:0000313" key="2">
    <source>
        <dbReference type="Proteomes" id="UP000253594"/>
    </source>
</evidence>
<dbReference type="AlphaFoldDB" id="A0A367LXK2"/>
<proteinExistence type="predicted"/>
<accession>A0A367LXK2</accession>
<reference evidence="1 2" key="1">
    <citation type="submission" date="2018-07" db="EMBL/GenBank/DDBJ databases">
        <title>Mechanisms of high-level aminoglycoside resistance among Gram-negative pathogens in Brazil.</title>
        <authorList>
            <person name="Ballaben A.S."/>
            <person name="Darini A.L.C."/>
            <person name="Doi Y."/>
        </authorList>
    </citation>
    <scope>NUCLEOTIDE SEQUENCE [LARGE SCALE GENOMIC DNA]</scope>
    <source>
        <strain evidence="1 2">B2-305</strain>
    </source>
</reference>
<comment type="caution">
    <text evidence="1">The sequence shown here is derived from an EMBL/GenBank/DDBJ whole genome shotgun (WGS) entry which is preliminary data.</text>
</comment>
<keyword evidence="1" id="KW-0378">Hydrolase</keyword>
<protein>
    <submittedName>
        <fullName evidence="1">NUDIX hydrolase</fullName>
    </submittedName>
</protein>
<gene>
    <name evidence="1" type="ORF">DT376_37445</name>
</gene>
<dbReference type="GO" id="GO:0016787">
    <property type="term" value="F:hydrolase activity"/>
    <property type="evidence" value="ECO:0007669"/>
    <property type="project" value="UniProtKB-KW"/>
</dbReference>
<dbReference type="Proteomes" id="UP000253594">
    <property type="component" value="Unassembled WGS sequence"/>
</dbReference>
<organism evidence="1 2">
    <name type="scientific">Pseudomonas aeruginosa</name>
    <dbReference type="NCBI Taxonomy" id="287"/>
    <lineage>
        <taxon>Bacteria</taxon>
        <taxon>Pseudomonadati</taxon>
        <taxon>Pseudomonadota</taxon>
        <taxon>Gammaproteobacteria</taxon>
        <taxon>Pseudomonadales</taxon>
        <taxon>Pseudomonadaceae</taxon>
        <taxon>Pseudomonas</taxon>
    </lineage>
</organism>
<name>A0A367LXK2_PSEAI</name>
<sequence length="24" mass="2708">ALEEARSLPYCPDSLQALRLYLDA</sequence>